<keyword evidence="2" id="KW-1133">Transmembrane helix</keyword>
<feature type="transmembrane region" description="Helical" evidence="2">
    <location>
        <begin position="29"/>
        <end position="51"/>
    </location>
</feature>
<evidence type="ECO:0000256" key="1">
    <source>
        <dbReference type="SAM" id="Coils"/>
    </source>
</evidence>
<comment type="caution">
    <text evidence="3">The sequence shown here is derived from an EMBL/GenBank/DDBJ whole genome shotgun (WGS) entry which is preliminary data.</text>
</comment>
<evidence type="ECO:0000313" key="4">
    <source>
        <dbReference type="Proteomes" id="UP000231466"/>
    </source>
</evidence>
<keyword evidence="2" id="KW-0472">Membrane</keyword>
<evidence type="ECO:0000313" key="3">
    <source>
        <dbReference type="EMBL" id="PIR98080.1"/>
    </source>
</evidence>
<evidence type="ECO:0008006" key="5">
    <source>
        <dbReference type="Google" id="ProtNLM"/>
    </source>
</evidence>
<sequence>MPSQIPQLTQNIQDQFSNARSSVGWPKQLFTFALVILVSILFIYAGLAFGYKAFLNNEIEKADSALQELSSRVTEEEKESLAVLNSQLTNIRTLLREHTFTSQGFALLESLTHPNISYTEMDLVMEDGKISLGGIANSYDDLVAQLTILEESQYVISYNLEDSQWNNGVIQFNLDMFVTDKVFELINT</sequence>
<evidence type="ECO:0000256" key="2">
    <source>
        <dbReference type="SAM" id="Phobius"/>
    </source>
</evidence>
<accession>A0A2H0VIE1</accession>
<dbReference type="AlphaFoldDB" id="A0A2H0VIE1"/>
<keyword evidence="1" id="KW-0175">Coiled coil</keyword>
<name>A0A2H0VIE1_9BACT</name>
<feature type="coiled-coil region" evidence="1">
    <location>
        <begin position="52"/>
        <end position="79"/>
    </location>
</feature>
<dbReference type="EMBL" id="PFAH01000005">
    <property type="protein sequence ID" value="PIR98080.1"/>
    <property type="molecule type" value="Genomic_DNA"/>
</dbReference>
<dbReference type="Proteomes" id="UP000231466">
    <property type="component" value="Unassembled WGS sequence"/>
</dbReference>
<protein>
    <recommendedName>
        <fullName evidence="5">Fimbrial assembly protein</fullName>
    </recommendedName>
</protein>
<gene>
    <name evidence="3" type="ORF">COT89_01425</name>
</gene>
<reference evidence="4" key="1">
    <citation type="submission" date="2017-09" db="EMBL/GenBank/DDBJ databases">
        <title>Depth-based differentiation of microbial function through sediment-hosted aquifers and enrichment of novel symbionts in the deep terrestrial subsurface.</title>
        <authorList>
            <person name="Probst A.J."/>
            <person name="Ladd B."/>
            <person name="Jarett J.K."/>
            <person name="Geller-Mcgrath D.E."/>
            <person name="Sieber C.M.K."/>
            <person name="Emerson J.B."/>
            <person name="Anantharaman K."/>
            <person name="Thomas B.C."/>
            <person name="Malmstrom R."/>
            <person name="Stieglmeier M."/>
            <person name="Klingl A."/>
            <person name="Woyke T."/>
            <person name="Ryan C.M."/>
            <person name="Banfield J.F."/>
        </authorList>
    </citation>
    <scope>NUCLEOTIDE SEQUENCE [LARGE SCALE GENOMIC DNA]</scope>
</reference>
<organism evidence="3 4">
    <name type="scientific">Candidatus Colwellbacteria bacterium CG10_big_fil_rev_8_21_14_0_10_42_22</name>
    <dbReference type="NCBI Taxonomy" id="1974540"/>
    <lineage>
        <taxon>Bacteria</taxon>
        <taxon>Candidatus Colwelliibacteriota</taxon>
    </lineage>
</organism>
<proteinExistence type="predicted"/>
<keyword evidence="2" id="KW-0812">Transmembrane</keyword>